<dbReference type="PANTHER" id="PTHR42923">
    <property type="entry name" value="PROTOPORPHYRINOGEN OXIDASE"/>
    <property type="match status" value="1"/>
</dbReference>
<dbReference type="RefSeq" id="WP_121901317.1">
    <property type="nucleotide sequence ID" value="NZ_REFW01000002.1"/>
</dbReference>
<comment type="caution">
    <text evidence="2">The sequence shown here is derived from an EMBL/GenBank/DDBJ whole genome shotgun (WGS) entry which is preliminary data.</text>
</comment>
<keyword evidence="3" id="KW-1185">Reference proteome</keyword>
<dbReference type="InterPro" id="IPR050464">
    <property type="entry name" value="Zeta_carotene_desat/Oxidored"/>
</dbReference>
<evidence type="ECO:0000259" key="1">
    <source>
        <dbReference type="Pfam" id="PF01593"/>
    </source>
</evidence>
<dbReference type="InterPro" id="IPR002937">
    <property type="entry name" value="Amino_oxidase"/>
</dbReference>
<reference evidence="2 3" key="1">
    <citation type="submission" date="2018-10" db="EMBL/GenBank/DDBJ databases">
        <title>Tessaracoccus antarcticuss sp. nov., isolated from sediment.</title>
        <authorList>
            <person name="Zhou L.Y."/>
            <person name="Du Z.J."/>
        </authorList>
    </citation>
    <scope>NUCLEOTIDE SEQUENCE [LARGE SCALE GENOMIC DNA]</scope>
    <source>
        <strain evidence="2 3">JDX10</strain>
    </source>
</reference>
<dbReference type="Pfam" id="PF01593">
    <property type="entry name" value="Amino_oxidase"/>
    <property type="match status" value="1"/>
</dbReference>
<dbReference type="Proteomes" id="UP000275256">
    <property type="component" value="Unassembled WGS sequence"/>
</dbReference>
<evidence type="ECO:0000313" key="3">
    <source>
        <dbReference type="Proteomes" id="UP000275256"/>
    </source>
</evidence>
<dbReference type="PRINTS" id="PR00411">
    <property type="entry name" value="PNDRDTASEI"/>
</dbReference>
<gene>
    <name evidence="2" type="ORF">EAX62_08835</name>
</gene>
<protein>
    <submittedName>
        <fullName evidence="2">FAD-dependent oxidoreductase</fullName>
    </submittedName>
</protein>
<proteinExistence type="predicted"/>
<dbReference type="OrthoDB" id="4496419at2"/>
<organism evidence="2 3">
    <name type="scientific">Tessaracoccus antarcticus</name>
    <dbReference type="NCBI Taxonomy" id="2479848"/>
    <lineage>
        <taxon>Bacteria</taxon>
        <taxon>Bacillati</taxon>
        <taxon>Actinomycetota</taxon>
        <taxon>Actinomycetes</taxon>
        <taxon>Propionibacteriales</taxon>
        <taxon>Propionibacteriaceae</taxon>
        <taxon>Tessaracoccus</taxon>
    </lineage>
</organism>
<dbReference type="GO" id="GO:0016491">
    <property type="term" value="F:oxidoreductase activity"/>
    <property type="evidence" value="ECO:0007669"/>
    <property type="project" value="InterPro"/>
</dbReference>
<dbReference type="Gene3D" id="3.50.50.60">
    <property type="entry name" value="FAD/NAD(P)-binding domain"/>
    <property type="match status" value="1"/>
</dbReference>
<dbReference type="InterPro" id="IPR036188">
    <property type="entry name" value="FAD/NAD-bd_sf"/>
</dbReference>
<dbReference type="AlphaFoldDB" id="A0A3M0G6V2"/>
<dbReference type="PANTHER" id="PTHR42923:SF3">
    <property type="entry name" value="PROTOPORPHYRINOGEN OXIDASE"/>
    <property type="match status" value="1"/>
</dbReference>
<dbReference type="SUPFAM" id="SSF51905">
    <property type="entry name" value="FAD/NAD(P)-binding domain"/>
    <property type="match status" value="1"/>
</dbReference>
<evidence type="ECO:0000313" key="2">
    <source>
        <dbReference type="EMBL" id="RMB59837.1"/>
    </source>
</evidence>
<dbReference type="EMBL" id="REFW01000002">
    <property type="protein sequence ID" value="RMB59837.1"/>
    <property type="molecule type" value="Genomic_DNA"/>
</dbReference>
<name>A0A3M0G6V2_9ACTN</name>
<accession>A0A3M0G6V2</accession>
<sequence>MSAVVVGGGLAGLVAARELLQAGESVDLYEADDFLGGLVARQPLGGTLVDGGAEAFAVRTSIVADLCAELGLEVAEPQGQPHIWWPEAPHVWPMANGVLGIPGSLDDPSLLGALTPEERAEAGRDAIMGGDVAADETRLGPLVEARLGRAVVERLVEPVTRGVYGRSPYDMDVDRSAPGLRDAMREHGSLMAAVSAIRQPGKAAVAQPVGGLFRLIDALAADIQRLGGRIHTGLDVRQVQRDGYGWEIRTRSGPLRADRVLLAVGARAAERLLTPLGISFEMPPTHPSFQALLSLRHPGLASGPVGSGVIVGRRDPRLVARALTHYSVKWPWAGHDGRHVVRLAYAASPTLTQALADASLLLGIELAERDVVDFAVLDWEMPTAMPPEDLAVLTEGLAHVDGLAVTGAWVAGNGIAAVVKAAQDVVA</sequence>
<feature type="domain" description="Amine oxidase" evidence="1">
    <location>
        <begin position="10"/>
        <end position="292"/>
    </location>
</feature>
<dbReference type="Gene3D" id="1.10.3110.10">
    <property type="entry name" value="protoporphyrinogen ix oxidase, domain 3"/>
    <property type="match status" value="1"/>
</dbReference>
<dbReference type="Gene3D" id="3.90.660.20">
    <property type="entry name" value="Protoporphyrinogen oxidase, mitochondrial, domain 2"/>
    <property type="match status" value="1"/>
</dbReference>